<dbReference type="Proteomes" id="UP001596977">
    <property type="component" value="Unassembled WGS sequence"/>
</dbReference>
<sequence length="280" mass="29286">MRHLFAAALLLAPLPAVAQAQPAPAPAAAPSASVPEVKAALERGERLYYYDFASALATDDYLAKAPGGRQQVRGWIVEGPPQDTVVSFYGDGADGPRILYSARFDRGRPVSSHLAAEGEQQPLTPAQKALAAARDAAAVAIAQAKVQPCGAPYFNALPLAGERPGDPVRVYFLSPRALEKSVPGGGHYVIEVPPDGVPRTIHGFSDICIELPVTAPGGGPVQALGIAHRVDLMPTEIDAYLTLLSALPSRIVTADRTAWILEIANGAPRVAHVVPAAPQP</sequence>
<feature type="chain" id="PRO_5047422670" description="DUF2987 domain-containing protein" evidence="1">
    <location>
        <begin position="19"/>
        <end position="280"/>
    </location>
</feature>
<evidence type="ECO:0000313" key="2">
    <source>
        <dbReference type="EMBL" id="MFD0948522.1"/>
    </source>
</evidence>
<protein>
    <recommendedName>
        <fullName evidence="4">DUF2987 domain-containing protein</fullName>
    </recommendedName>
</protein>
<feature type="signal peptide" evidence="1">
    <location>
        <begin position="1"/>
        <end position="18"/>
    </location>
</feature>
<keyword evidence="3" id="KW-1185">Reference proteome</keyword>
<proteinExistence type="predicted"/>
<dbReference type="EMBL" id="JBHTJG010000013">
    <property type="protein sequence ID" value="MFD0948522.1"/>
    <property type="molecule type" value="Genomic_DNA"/>
</dbReference>
<accession>A0ABW3HBG4</accession>
<reference evidence="3" key="1">
    <citation type="journal article" date="2019" name="Int. J. Syst. Evol. Microbiol.">
        <title>The Global Catalogue of Microorganisms (GCM) 10K type strain sequencing project: providing services to taxonomists for standard genome sequencing and annotation.</title>
        <authorList>
            <consortium name="The Broad Institute Genomics Platform"/>
            <consortium name="The Broad Institute Genome Sequencing Center for Infectious Disease"/>
            <person name="Wu L."/>
            <person name="Ma J."/>
        </authorList>
    </citation>
    <scope>NUCLEOTIDE SEQUENCE [LARGE SCALE GENOMIC DNA]</scope>
    <source>
        <strain evidence="3">CCUG 62982</strain>
    </source>
</reference>
<evidence type="ECO:0000313" key="3">
    <source>
        <dbReference type="Proteomes" id="UP001596977"/>
    </source>
</evidence>
<comment type="caution">
    <text evidence="2">The sequence shown here is derived from an EMBL/GenBank/DDBJ whole genome shotgun (WGS) entry which is preliminary data.</text>
</comment>
<keyword evidence="1" id="KW-0732">Signal</keyword>
<evidence type="ECO:0000256" key="1">
    <source>
        <dbReference type="SAM" id="SignalP"/>
    </source>
</evidence>
<dbReference type="RefSeq" id="WP_264946352.1">
    <property type="nucleotide sequence ID" value="NZ_JAPDRA010000013.1"/>
</dbReference>
<organism evidence="2 3">
    <name type="scientific">Sphingomonas canadensis</name>
    <dbReference type="NCBI Taxonomy" id="1219257"/>
    <lineage>
        <taxon>Bacteria</taxon>
        <taxon>Pseudomonadati</taxon>
        <taxon>Pseudomonadota</taxon>
        <taxon>Alphaproteobacteria</taxon>
        <taxon>Sphingomonadales</taxon>
        <taxon>Sphingomonadaceae</taxon>
        <taxon>Sphingomonas</taxon>
    </lineage>
</organism>
<evidence type="ECO:0008006" key="4">
    <source>
        <dbReference type="Google" id="ProtNLM"/>
    </source>
</evidence>
<name>A0ABW3HBG4_9SPHN</name>
<gene>
    <name evidence="2" type="ORF">ACFQ1E_19445</name>
</gene>